<evidence type="ECO:0000259" key="3">
    <source>
        <dbReference type="SMART" id="SM00829"/>
    </source>
</evidence>
<gene>
    <name evidence="4" type="ORF">F0U47_11110</name>
</gene>
<dbReference type="SUPFAM" id="SSF51735">
    <property type="entry name" value="NAD(P)-binding Rossmann-fold domains"/>
    <property type="match status" value="1"/>
</dbReference>
<dbReference type="SMART" id="SM00829">
    <property type="entry name" value="PKS_ER"/>
    <property type="match status" value="1"/>
</dbReference>
<dbReference type="InterPro" id="IPR011032">
    <property type="entry name" value="GroES-like_sf"/>
</dbReference>
<dbReference type="Proteomes" id="UP000324351">
    <property type="component" value="Unassembled WGS sequence"/>
</dbReference>
<name>A0A5B1M7V3_9ACTN</name>
<dbReference type="CDD" id="cd08244">
    <property type="entry name" value="MDR_enoyl_red"/>
    <property type="match status" value="1"/>
</dbReference>
<dbReference type="RefSeq" id="WP_149750439.1">
    <property type="nucleotide sequence ID" value="NZ_VUJW01000003.1"/>
</dbReference>
<feature type="domain" description="Enoyl reductase (ER)" evidence="3">
    <location>
        <begin position="10"/>
        <end position="321"/>
    </location>
</feature>
<proteinExistence type="predicted"/>
<accession>A0A5B1M7V3</accession>
<dbReference type="AlphaFoldDB" id="A0A5B1M7V3"/>
<sequence length="347" mass="35759">MRAIRLHEFGPAENLVLEELPDLEPGPGQVRIAVAAAGVHLLDTTLRRGEPGPMPAPALPTVPGREVAGVVDRVGPGVPDGWLGARVVAHLGPVPGGYAEQAVCDVELVYEVGDGIALPDAIAAVGTGRTALGVLELEPPTADDVVLIPSAAGGLGWLLAQAALEVGATVVVAARGEERTSRLAGLGAHLVVDYGREGWGQQVRAAYDGVTLVYDGVGGAVGRTSLELLRPGGRLVMFGYSSGTPTQLTTADLVERGITAGWSLGPRMMALPGGIPGLAFRALERVAAGRWRPLVSTYPLEEAARAHADLEGRVALGKVVLEPAMEPAMNPVAAVGPHLQTLPQETP</sequence>
<dbReference type="InterPro" id="IPR036291">
    <property type="entry name" value="NAD(P)-bd_dom_sf"/>
</dbReference>
<dbReference type="EMBL" id="VUJW01000003">
    <property type="protein sequence ID" value="KAA1427947.1"/>
    <property type="molecule type" value="Genomic_DNA"/>
</dbReference>
<dbReference type="PANTHER" id="PTHR48106">
    <property type="entry name" value="QUINONE OXIDOREDUCTASE PIG3-RELATED"/>
    <property type="match status" value="1"/>
</dbReference>
<evidence type="ECO:0000313" key="5">
    <source>
        <dbReference type="Proteomes" id="UP000324351"/>
    </source>
</evidence>
<dbReference type="InterPro" id="IPR013154">
    <property type="entry name" value="ADH-like_N"/>
</dbReference>
<dbReference type="Pfam" id="PF08240">
    <property type="entry name" value="ADH_N"/>
    <property type="match status" value="1"/>
</dbReference>
<dbReference type="SUPFAM" id="SSF50129">
    <property type="entry name" value="GroES-like"/>
    <property type="match status" value="1"/>
</dbReference>
<evidence type="ECO:0000313" key="4">
    <source>
        <dbReference type="EMBL" id="KAA1427947.1"/>
    </source>
</evidence>
<evidence type="ECO:0000256" key="2">
    <source>
        <dbReference type="ARBA" id="ARBA00023002"/>
    </source>
</evidence>
<protein>
    <submittedName>
        <fullName evidence="4">Zinc-binding dehydrogenase</fullName>
    </submittedName>
</protein>
<reference evidence="4 5" key="1">
    <citation type="submission" date="2019-09" db="EMBL/GenBank/DDBJ databases">
        <title>Nocardioides panacisoli sp. nov., isolated from the soil of a ginseng field.</title>
        <authorList>
            <person name="Cho C."/>
        </authorList>
    </citation>
    <scope>NUCLEOTIDE SEQUENCE [LARGE SCALE GENOMIC DNA]</scope>
    <source>
        <strain evidence="4 5">BN140041</strain>
    </source>
</reference>
<dbReference type="InterPro" id="IPR013149">
    <property type="entry name" value="ADH-like_C"/>
</dbReference>
<dbReference type="GO" id="GO:0016651">
    <property type="term" value="F:oxidoreductase activity, acting on NAD(P)H"/>
    <property type="evidence" value="ECO:0007669"/>
    <property type="project" value="TreeGrafter"/>
</dbReference>
<keyword evidence="1" id="KW-0521">NADP</keyword>
<comment type="caution">
    <text evidence="4">The sequence shown here is derived from an EMBL/GenBank/DDBJ whole genome shotgun (WGS) entry which is preliminary data.</text>
</comment>
<reference evidence="4 5" key="2">
    <citation type="submission" date="2019-09" db="EMBL/GenBank/DDBJ databases">
        <authorList>
            <person name="Jin C."/>
        </authorList>
    </citation>
    <scope>NUCLEOTIDE SEQUENCE [LARGE SCALE GENOMIC DNA]</scope>
    <source>
        <strain evidence="4 5">BN140041</strain>
    </source>
</reference>
<dbReference type="Gene3D" id="3.90.180.10">
    <property type="entry name" value="Medium-chain alcohol dehydrogenases, catalytic domain"/>
    <property type="match status" value="1"/>
</dbReference>
<dbReference type="Pfam" id="PF00107">
    <property type="entry name" value="ADH_zinc_N"/>
    <property type="match status" value="1"/>
</dbReference>
<organism evidence="4 5">
    <name type="scientific">Nocardioides antri</name>
    <dbReference type="NCBI Taxonomy" id="2607659"/>
    <lineage>
        <taxon>Bacteria</taxon>
        <taxon>Bacillati</taxon>
        <taxon>Actinomycetota</taxon>
        <taxon>Actinomycetes</taxon>
        <taxon>Propionibacteriales</taxon>
        <taxon>Nocardioidaceae</taxon>
        <taxon>Nocardioides</taxon>
    </lineage>
</organism>
<keyword evidence="2" id="KW-0560">Oxidoreductase</keyword>
<dbReference type="InterPro" id="IPR020843">
    <property type="entry name" value="ER"/>
</dbReference>
<keyword evidence="5" id="KW-1185">Reference proteome</keyword>
<dbReference type="GO" id="GO:0070402">
    <property type="term" value="F:NADPH binding"/>
    <property type="evidence" value="ECO:0007669"/>
    <property type="project" value="TreeGrafter"/>
</dbReference>
<dbReference type="Gene3D" id="3.40.50.720">
    <property type="entry name" value="NAD(P)-binding Rossmann-like Domain"/>
    <property type="match status" value="1"/>
</dbReference>
<evidence type="ECO:0000256" key="1">
    <source>
        <dbReference type="ARBA" id="ARBA00022857"/>
    </source>
</evidence>